<dbReference type="Pfam" id="PF00534">
    <property type="entry name" value="Glycos_transf_1"/>
    <property type="match status" value="1"/>
</dbReference>
<accession>A0A3B1CY39</accession>
<dbReference type="CDD" id="cd03801">
    <property type="entry name" value="GT4_PimA-like"/>
    <property type="match status" value="1"/>
</dbReference>
<dbReference type="PANTHER" id="PTHR12526:SF638">
    <property type="entry name" value="SPORE COAT PROTEIN SA"/>
    <property type="match status" value="1"/>
</dbReference>
<feature type="domain" description="Glycosyl transferase family 1" evidence="1">
    <location>
        <begin position="187"/>
        <end position="350"/>
    </location>
</feature>
<dbReference type="AlphaFoldDB" id="A0A3B1CY39"/>
<organism evidence="3">
    <name type="scientific">hydrothermal vent metagenome</name>
    <dbReference type="NCBI Taxonomy" id="652676"/>
    <lineage>
        <taxon>unclassified sequences</taxon>
        <taxon>metagenomes</taxon>
        <taxon>ecological metagenomes</taxon>
    </lineage>
</organism>
<name>A0A3B1CY39_9ZZZZ</name>
<dbReference type="GO" id="GO:0016757">
    <property type="term" value="F:glycosyltransferase activity"/>
    <property type="evidence" value="ECO:0007669"/>
    <property type="project" value="InterPro"/>
</dbReference>
<dbReference type="Pfam" id="PF13439">
    <property type="entry name" value="Glyco_transf_4"/>
    <property type="match status" value="1"/>
</dbReference>
<gene>
    <name evidence="3" type="ORF">MNBD_NITROSPIRAE01-2293</name>
</gene>
<dbReference type="Gene3D" id="3.40.50.2000">
    <property type="entry name" value="Glycogen Phosphorylase B"/>
    <property type="match status" value="2"/>
</dbReference>
<protein>
    <submittedName>
        <fullName evidence="3">Glycosyltransferase</fullName>
    </submittedName>
</protein>
<evidence type="ECO:0000259" key="1">
    <source>
        <dbReference type="Pfam" id="PF00534"/>
    </source>
</evidence>
<dbReference type="InterPro" id="IPR001296">
    <property type="entry name" value="Glyco_trans_1"/>
</dbReference>
<proteinExistence type="predicted"/>
<evidence type="ECO:0000313" key="3">
    <source>
        <dbReference type="EMBL" id="VAX31451.1"/>
    </source>
</evidence>
<feature type="domain" description="Glycosyltransferase subfamily 4-like N-terminal" evidence="2">
    <location>
        <begin position="52"/>
        <end position="176"/>
    </location>
</feature>
<sequence length="379" mass="42068">MTHSKPIHLMHIVDKLSMDGLNPNSCAILLKDWITHTDIGQYSITVCSFRASDPGGKFLEKHGITVHYLGLGKYSPKNIDAICKLIEENKIDLVHLHGYSAANFGRIASRKKGISNIVHEHAVLKIRPHQYIVDFLLRKHTNLAVTVSHAVKTFVIRGRSIPPSKIHVIGNGIKLEAFKKRGLPENEKFRSGLDIPENRRIVGTVTRLSSEKGTAIFIKAMPKIIAAFPDVFFLVVGDGPLRTQLKHLSEDLNLSKHLKFLGFRSDILALLSIFDIHVLPSLSEGFSLSLVEAMAVGNAIVATRVGGMREILEDEKTGLFIPPNNTEALSEKVSFLLKNPREALKLSESAVHSSRRFGIQSSADSLNRLYQQALEKSTR</sequence>
<reference evidence="3" key="1">
    <citation type="submission" date="2018-06" db="EMBL/GenBank/DDBJ databases">
        <authorList>
            <person name="Zhirakovskaya E."/>
        </authorList>
    </citation>
    <scope>NUCLEOTIDE SEQUENCE</scope>
</reference>
<keyword evidence="3" id="KW-0808">Transferase</keyword>
<dbReference type="InterPro" id="IPR028098">
    <property type="entry name" value="Glyco_trans_4-like_N"/>
</dbReference>
<evidence type="ECO:0000259" key="2">
    <source>
        <dbReference type="Pfam" id="PF13439"/>
    </source>
</evidence>
<dbReference type="EMBL" id="UOGF01000075">
    <property type="protein sequence ID" value="VAX31451.1"/>
    <property type="molecule type" value="Genomic_DNA"/>
</dbReference>
<dbReference type="PANTHER" id="PTHR12526">
    <property type="entry name" value="GLYCOSYLTRANSFERASE"/>
    <property type="match status" value="1"/>
</dbReference>
<dbReference type="SUPFAM" id="SSF53756">
    <property type="entry name" value="UDP-Glycosyltransferase/glycogen phosphorylase"/>
    <property type="match status" value="1"/>
</dbReference>